<dbReference type="PANTHER" id="PTHR30373:SF2">
    <property type="entry name" value="UPF0603 PROTEIN YGCG"/>
    <property type="match status" value="1"/>
</dbReference>
<dbReference type="Pfam" id="PF04536">
    <property type="entry name" value="TPM_phosphatase"/>
    <property type="match status" value="1"/>
</dbReference>
<dbReference type="Proteomes" id="UP000045782">
    <property type="component" value="Unassembled WGS sequence"/>
</dbReference>
<dbReference type="AlphaFoldDB" id="A0A0U0ZR01"/>
<organism evidence="3 4">
    <name type="scientific">Mycobacteroides abscessus</name>
    <dbReference type="NCBI Taxonomy" id="36809"/>
    <lineage>
        <taxon>Bacteria</taxon>
        <taxon>Bacillati</taxon>
        <taxon>Actinomycetota</taxon>
        <taxon>Actinomycetes</taxon>
        <taxon>Mycobacteriales</taxon>
        <taxon>Mycobacteriaceae</taxon>
        <taxon>Mycobacteroides</taxon>
    </lineage>
</organism>
<keyword evidence="1" id="KW-0472">Membrane</keyword>
<feature type="domain" description="TPM" evidence="2">
    <location>
        <begin position="107"/>
        <end position="226"/>
    </location>
</feature>
<dbReference type="InterPro" id="IPR007621">
    <property type="entry name" value="TPM_dom"/>
</dbReference>
<protein>
    <submittedName>
        <fullName evidence="3">Domain of uncharacterized function (DUF477)</fullName>
    </submittedName>
</protein>
<feature type="transmembrane region" description="Helical" evidence="1">
    <location>
        <begin position="243"/>
        <end position="266"/>
    </location>
</feature>
<sequence length="373" mass="39644">MSVDAHVEDTHTVAVSWCQQSARCGAQLRRDRVDKPSGGPEESIRALVVHTQQPRPDYRRWWHHGSMKHTVRLWCTALLLGAAALTSSAVAAHANPAPAPVTTAALVDDAHLFDASDSEQAVLRAMTDFSARTAMTITVVTTDDSGGQGVQTYATARAAALGRDQGEAVVIGADMGTRHVGIYTTPGAEKRVPQSETDRINSDVLTSGFKQGHYSDAIVFTLDAINGYVHGDKSSQQRQPVQMWPLLAVGGVGVLGLAGAAAAFATRRSAKRDAARAEAFERRSAEVKSMTPELKKLSSPRDRYQLAKARTGVSVHEWNQIFPNWYYTAAVMSSTSSSSSSYMPSSSTSSVSSFSSGFSAGGFDGGGASTGSF</sequence>
<reference evidence="3 4" key="1">
    <citation type="submission" date="2015-03" db="EMBL/GenBank/DDBJ databases">
        <authorList>
            <person name="Murphy D."/>
        </authorList>
    </citation>
    <scope>NUCLEOTIDE SEQUENCE [LARGE SCALE GENOMIC DNA]</scope>
    <source>
        <strain evidence="3 4">PAP088</strain>
    </source>
</reference>
<evidence type="ECO:0000313" key="3">
    <source>
        <dbReference type="EMBL" id="CPV66362.1"/>
    </source>
</evidence>
<keyword evidence="1" id="KW-0812">Transmembrane</keyword>
<evidence type="ECO:0000313" key="4">
    <source>
        <dbReference type="Proteomes" id="UP000045782"/>
    </source>
</evidence>
<accession>A0A0U0ZR01</accession>
<gene>
    <name evidence="3" type="ORF">ERS075579_03987</name>
</gene>
<evidence type="ECO:0000259" key="2">
    <source>
        <dbReference type="Pfam" id="PF04536"/>
    </source>
</evidence>
<dbReference type="PANTHER" id="PTHR30373">
    <property type="entry name" value="UPF0603 PROTEIN YGCG"/>
    <property type="match status" value="1"/>
</dbReference>
<evidence type="ECO:0000256" key="1">
    <source>
        <dbReference type="SAM" id="Phobius"/>
    </source>
</evidence>
<dbReference type="Gene3D" id="3.10.310.50">
    <property type="match status" value="1"/>
</dbReference>
<keyword evidence="1" id="KW-1133">Transmembrane helix</keyword>
<proteinExistence type="predicted"/>
<name>A0A0U0ZR01_9MYCO</name>
<dbReference type="EMBL" id="CSWP01000009">
    <property type="protein sequence ID" value="CPV66362.1"/>
    <property type="molecule type" value="Genomic_DNA"/>
</dbReference>